<gene>
    <name evidence="2" type="ORF">CTOB1V02_LOCUS13105</name>
</gene>
<accession>A0A7R8WVJ5</accession>
<sequence>MAGEVFASPKLKPLPSLPSGDIPTCGGPLSAHHEAQLLREQLEAQLQQTQAAVAQNHLLKEQLSAESSARMEAQSRTHHLLRSNQQLLEHIRSLVLQLVDMEAKLEGSGQGGSTSNKGEDDTSNTIRQVKQLLTSLPQ</sequence>
<evidence type="ECO:0000313" key="2">
    <source>
        <dbReference type="EMBL" id="CAD7235290.1"/>
    </source>
</evidence>
<protein>
    <submittedName>
        <fullName evidence="2">Uncharacterized protein</fullName>
    </submittedName>
</protein>
<name>A0A7R8WVJ5_9CRUS</name>
<proteinExistence type="predicted"/>
<feature type="compositionally biased region" description="Low complexity" evidence="1">
    <location>
        <begin position="8"/>
        <end position="19"/>
    </location>
</feature>
<dbReference type="AlphaFoldDB" id="A0A7R8WVJ5"/>
<feature type="region of interest" description="Disordered" evidence="1">
    <location>
        <begin position="1"/>
        <end position="28"/>
    </location>
</feature>
<reference evidence="2" key="1">
    <citation type="submission" date="2020-11" db="EMBL/GenBank/DDBJ databases">
        <authorList>
            <person name="Tran Van P."/>
        </authorList>
    </citation>
    <scope>NUCLEOTIDE SEQUENCE</scope>
</reference>
<dbReference type="EMBL" id="OB672049">
    <property type="protein sequence ID" value="CAD7235290.1"/>
    <property type="molecule type" value="Genomic_DNA"/>
</dbReference>
<organism evidence="2">
    <name type="scientific">Cyprideis torosa</name>
    <dbReference type="NCBI Taxonomy" id="163714"/>
    <lineage>
        <taxon>Eukaryota</taxon>
        <taxon>Metazoa</taxon>
        <taxon>Ecdysozoa</taxon>
        <taxon>Arthropoda</taxon>
        <taxon>Crustacea</taxon>
        <taxon>Oligostraca</taxon>
        <taxon>Ostracoda</taxon>
        <taxon>Podocopa</taxon>
        <taxon>Podocopida</taxon>
        <taxon>Cytherocopina</taxon>
        <taxon>Cytheroidea</taxon>
        <taxon>Cytherideidae</taxon>
        <taxon>Cyprideis</taxon>
    </lineage>
</organism>
<feature type="non-terminal residue" evidence="2">
    <location>
        <position position="1"/>
    </location>
</feature>
<feature type="region of interest" description="Disordered" evidence="1">
    <location>
        <begin position="106"/>
        <end position="138"/>
    </location>
</feature>
<evidence type="ECO:0000256" key="1">
    <source>
        <dbReference type="SAM" id="MobiDB-lite"/>
    </source>
</evidence>
<dbReference type="OrthoDB" id="10030336at2759"/>
<feature type="compositionally biased region" description="Polar residues" evidence="1">
    <location>
        <begin position="123"/>
        <end position="138"/>
    </location>
</feature>